<accession>A0A4D6XI08</accession>
<evidence type="ECO:0000313" key="2">
    <source>
        <dbReference type="Proteomes" id="UP000298551"/>
    </source>
</evidence>
<proteinExistence type="predicted"/>
<organism evidence="1 2">
    <name type="scientific">Pseudomonas putida</name>
    <name type="common">Arthrobacter siderocapsulatus</name>
    <dbReference type="NCBI Taxonomy" id="303"/>
    <lineage>
        <taxon>Bacteria</taxon>
        <taxon>Pseudomonadati</taxon>
        <taxon>Pseudomonadota</taxon>
        <taxon>Gammaproteobacteria</taxon>
        <taxon>Pseudomonadales</taxon>
        <taxon>Pseudomonadaceae</taxon>
        <taxon>Pseudomonas</taxon>
    </lineage>
</organism>
<dbReference type="AlphaFoldDB" id="A0A4D6XI08"/>
<reference evidence="2" key="1">
    <citation type="submission" date="2019-04" db="EMBL/GenBank/DDBJ databases">
        <title>Genome sequence of Pseudomonas putida 1290, an auxin catabolizing strain.</title>
        <authorList>
            <person name="Laird T.S."/>
            <person name="Leveau J.H.J."/>
        </authorList>
    </citation>
    <scope>NUCLEOTIDE SEQUENCE [LARGE SCALE GENOMIC DNA]</scope>
    <source>
        <strain evidence="2">1290</strain>
    </source>
</reference>
<dbReference type="Proteomes" id="UP000298551">
    <property type="component" value="Chromosome"/>
</dbReference>
<gene>
    <name evidence="1" type="ORF">E6B08_15965</name>
</gene>
<evidence type="ECO:0000313" key="1">
    <source>
        <dbReference type="EMBL" id="QCI15489.1"/>
    </source>
</evidence>
<protein>
    <submittedName>
        <fullName evidence="1">Diguanylate cyclase</fullName>
    </submittedName>
</protein>
<name>A0A4D6XI08_PSEPU</name>
<dbReference type="EMBL" id="CP039371">
    <property type="protein sequence ID" value="QCI15489.1"/>
    <property type="molecule type" value="Genomic_DNA"/>
</dbReference>
<sequence>MPVGAGSPANTGTARAMHRSVWFAGNPPPTGSAPITVVL</sequence>